<name>A0A941D196_9CAUL</name>
<accession>A0A941D196</accession>
<evidence type="ECO:0000256" key="1">
    <source>
        <dbReference type="SAM" id="MobiDB-lite"/>
    </source>
</evidence>
<proteinExistence type="predicted"/>
<evidence type="ECO:0000256" key="2">
    <source>
        <dbReference type="SAM" id="SignalP"/>
    </source>
</evidence>
<dbReference type="RefSeq" id="WP_215340810.1">
    <property type="nucleotide sequence ID" value="NZ_JAGSGD010000001.1"/>
</dbReference>
<keyword evidence="4" id="KW-1185">Reference proteome</keyword>
<evidence type="ECO:0000313" key="3">
    <source>
        <dbReference type="EMBL" id="MBR7620082.1"/>
    </source>
</evidence>
<dbReference type="Proteomes" id="UP000622580">
    <property type="component" value="Unassembled WGS sequence"/>
</dbReference>
<feature type="region of interest" description="Disordered" evidence="1">
    <location>
        <begin position="132"/>
        <end position="153"/>
    </location>
</feature>
<evidence type="ECO:0000313" key="4">
    <source>
        <dbReference type="Proteomes" id="UP000622580"/>
    </source>
</evidence>
<organism evidence="3 4">
    <name type="scientific">Phenylobacterium glaciei</name>
    <dbReference type="NCBI Taxonomy" id="2803784"/>
    <lineage>
        <taxon>Bacteria</taxon>
        <taxon>Pseudomonadati</taxon>
        <taxon>Pseudomonadota</taxon>
        <taxon>Alphaproteobacteria</taxon>
        <taxon>Caulobacterales</taxon>
        <taxon>Caulobacteraceae</taxon>
        <taxon>Phenylobacterium</taxon>
    </lineage>
</organism>
<comment type="caution">
    <text evidence="3">The sequence shown here is derived from an EMBL/GenBank/DDBJ whole genome shotgun (WGS) entry which is preliminary data.</text>
</comment>
<feature type="signal peptide" evidence="2">
    <location>
        <begin position="1"/>
        <end position="21"/>
    </location>
</feature>
<dbReference type="AlphaFoldDB" id="A0A941D196"/>
<reference evidence="3" key="1">
    <citation type="submission" date="2021-04" db="EMBL/GenBank/DDBJ databases">
        <title>Draft genome assembly of strain Phenylobacterium sp. 20VBR1 using MiniION and Illumina platforms.</title>
        <authorList>
            <person name="Thomas F.A."/>
            <person name="Krishnan K.P."/>
            <person name="Sinha R.K."/>
        </authorList>
    </citation>
    <scope>NUCLEOTIDE SEQUENCE</scope>
    <source>
        <strain evidence="3">20VBR1</strain>
    </source>
</reference>
<dbReference type="EMBL" id="JAGSGD010000001">
    <property type="protein sequence ID" value="MBR7620082.1"/>
    <property type="molecule type" value="Genomic_DNA"/>
</dbReference>
<feature type="chain" id="PRO_5036705073" evidence="2">
    <location>
        <begin position="22"/>
        <end position="153"/>
    </location>
</feature>
<sequence>MDRRALLALAPLALLAGPALASEEKSAGKPEVGQYVDLAPVALPIVVRGLLINYVFVSVRIQLSALANTAKLRTREPYFRDALVRAGHRAPYFTLATDYTKVDEVKLRSVMQREAIAIAGAKDIKTVTVISQSPKKRTGLPDPKANAAREIRP</sequence>
<keyword evidence="2" id="KW-0732">Signal</keyword>
<protein>
    <submittedName>
        <fullName evidence="3">Uncharacterized protein</fullName>
    </submittedName>
</protein>
<gene>
    <name evidence="3" type="ORF">JKL49_11865</name>
</gene>